<evidence type="ECO:0000256" key="6">
    <source>
        <dbReference type="ARBA" id="ARBA00022842"/>
    </source>
</evidence>
<dbReference type="AlphaFoldDB" id="A0A518B4Y6"/>
<dbReference type="Gene3D" id="3.50.30.10">
    <property type="entry name" value="Phosphohistidine domain"/>
    <property type="match status" value="1"/>
</dbReference>
<sequence>MIEIPDTQQETMLLLTLGEVSDLVSNSHDLDETLNNIVRHIQTRFRTDVSSVYTLDTGARELTLRATVGLAPDSVGRVKMPVTEGLVGLVAERKAPVSVDDASRHPRYRYFPEAGEEAYQSFLGVPLIQGGVVQGVLVVQHVEQRKYSANEVRMLVAVAAQLGILVANSQLTQQLSEGVRRQAEGNAHETPTIPAAPLKGVIACPGYGIGRAIRFEAFDFADPDIVTRSPGPAQEERDLLFKAIADGQADLDRASRHLAELLGEEFGALLQAQRLMLEDSSVQRDLVRLVDNGASVERAVVSVAHQYLKAFQKLENPFFYERIYDIKDVFRRILNHALPKSDEKQSDDAIVVGHEVSLLELFSCDLSRVRGIAVEKGGMHSHVAILARSLGIPMLTQVDRLLSYVRAGAEILVDAEMGLVYLSPTDAHRDLARQLAEQRSLPAPESNGEPVPTPIRLETTVNLFPEVKRSIECGAEAVGLYRSEFLELARRSFLTEEEQYEVYRKMIGELNGRPMTIRTLDLRSEKLYGIADLTRECWEWRLVDQLPHVQDVVRTQLRAILRAGKGGPVRILFPMITTQRQLNRALILLDEARESLREEGVAFAEEVPVGIMIEVAAAALMAEAWIPRIDFLSIGSNDLLHSLLGIDRSDDGLVDLKTPLEPGYLRLVWRVIGHAHAAGKPVTICGEAASDLDGILALYSLGADALSLPPGHVQQVRTMFASLQLPSEPRQVGQRLVEANDIADVKAILSEEFRSM</sequence>
<evidence type="ECO:0000256" key="5">
    <source>
        <dbReference type="ARBA" id="ARBA00022777"/>
    </source>
</evidence>
<comment type="cofactor">
    <cofactor evidence="1">
        <name>Mg(2+)</name>
        <dbReference type="ChEBI" id="CHEBI:18420"/>
    </cofactor>
</comment>
<keyword evidence="3 8" id="KW-0808">Transferase</keyword>
<reference evidence="8 9" key="1">
    <citation type="submission" date="2019-02" db="EMBL/GenBank/DDBJ databases">
        <title>Deep-cultivation of Planctomycetes and their phenomic and genomic characterization uncovers novel biology.</title>
        <authorList>
            <person name="Wiegand S."/>
            <person name="Jogler M."/>
            <person name="Boedeker C."/>
            <person name="Pinto D."/>
            <person name="Vollmers J."/>
            <person name="Rivas-Marin E."/>
            <person name="Kohn T."/>
            <person name="Peeters S.H."/>
            <person name="Heuer A."/>
            <person name="Rast P."/>
            <person name="Oberbeckmann S."/>
            <person name="Bunk B."/>
            <person name="Jeske O."/>
            <person name="Meyerdierks A."/>
            <person name="Storesund J.E."/>
            <person name="Kallscheuer N."/>
            <person name="Luecker S."/>
            <person name="Lage O.M."/>
            <person name="Pohl T."/>
            <person name="Merkel B.J."/>
            <person name="Hornburger P."/>
            <person name="Mueller R.-W."/>
            <person name="Bruemmer F."/>
            <person name="Labrenz M."/>
            <person name="Spormann A.M."/>
            <person name="Op den Camp H."/>
            <person name="Overmann J."/>
            <person name="Amann R."/>
            <person name="Jetten M.S.M."/>
            <person name="Mascher T."/>
            <person name="Medema M.H."/>
            <person name="Devos D.P."/>
            <person name="Kaster A.-K."/>
            <person name="Ovreas L."/>
            <person name="Rohde M."/>
            <person name="Galperin M.Y."/>
            <person name="Jogler C."/>
        </authorList>
    </citation>
    <scope>NUCLEOTIDE SEQUENCE [LARGE SCALE GENOMIC DNA]</scope>
    <source>
        <strain evidence="8 9">Pan216</strain>
    </source>
</reference>
<keyword evidence="5" id="KW-0418">Kinase</keyword>
<dbReference type="Gene3D" id="3.30.450.40">
    <property type="match status" value="1"/>
</dbReference>
<evidence type="ECO:0000256" key="4">
    <source>
        <dbReference type="ARBA" id="ARBA00022723"/>
    </source>
</evidence>
<keyword evidence="4" id="KW-0479">Metal-binding</keyword>
<dbReference type="InterPro" id="IPR003018">
    <property type="entry name" value="GAF"/>
</dbReference>
<dbReference type="PRINTS" id="PR01736">
    <property type="entry name" value="PHPHTRNFRASE"/>
</dbReference>
<evidence type="ECO:0000256" key="1">
    <source>
        <dbReference type="ARBA" id="ARBA00001946"/>
    </source>
</evidence>
<evidence type="ECO:0000256" key="2">
    <source>
        <dbReference type="ARBA" id="ARBA00007837"/>
    </source>
</evidence>
<organism evidence="8 9">
    <name type="scientific">Kolteria novifilia</name>
    <dbReference type="NCBI Taxonomy" id="2527975"/>
    <lineage>
        <taxon>Bacteria</taxon>
        <taxon>Pseudomonadati</taxon>
        <taxon>Planctomycetota</taxon>
        <taxon>Planctomycetia</taxon>
        <taxon>Kolteriales</taxon>
        <taxon>Kolteriaceae</taxon>
        <taxon>Kolteria</taxon>
    </lineage>
</organism>
<dbReference type="InterPro" id="IPR008279">
    <property type="entry name" value="PEP-util_enz_mobile_dom"/>
</dbReference>
<dbReference type="Pfam" id="PF00391">
    <property type="entry name" value="PEP-utilizers"/>
    <property type="match status" value="1"/>
</dbReference>
<evidence type="ECO:0000256" key="3">
    <source>
        <dbReference type="ARBA" id="ARBA00022679"/>
    </source>
</evidence>
<dbReference type="GO" id="GO:0016301">
    <property type="term" value="F:kinase activity"/>
    <property type="evidence" value="ECO:0007669"/>
    <property type="project" value="UniProtKB-KW"/>
</dbReference>
<dbReference type="Pfam" id="PF13185">
    <property type="entry name" value="GAF_2"/>
    <property type="match status" value="1"/>
</dbReference>
<dbReference type="Pfam" id="PF05524">
    <property type="entry name" value="PEP-utilisers_N"/>
    <property type="match status" value="1"/>
</dbReference>
<dbReference type="InterPro" id="IPR036637">
    <property type="entry name" value="Phosphohistidine_dom_sf"/>
</dbReference>
<dbReference type="SMART" id="SM00065">
    <property type="entry name" value="GAF"/>
    <property type="match status" value="1"/>
</dbReference>
<dbReference type="PANTHER" id="PTHR46244:SF6">
    <property type="entry name" value="PHOSPHOENOLPYRUVATE-PROTEIN PHOSPHOTRANSFERASE"/>
    <property type="match status" value="1"/>
</dbReference>
<evidence type="ECO:0000313" key="8">
    <source>
        <dbReference type="EMBL" id="QDU62039.1"/>
    </source>
</evidence>
<dbReference type="InterPro" id="IPR029016">
    <property type="entry name" value="GAF-like_dom_sf"/>
</dbReference>
<dbReference type="InterPro" id="IPR000121">
    <property type="entry name" value="PEP_util_C"/>
</dbReference>
<dbReference type="SUPFAM" id="SSF47831">
    <property type="entry name" value="Enzyme I of the PEP:sugar phosphotransferase system HPr-binding (sub)domain"/>
    <property type="match status" value="1"/>
</dbReference>
<name>A0A518B4Y6_9BACT</name>
<dbReference type="EC" id="2.7.3.9" evidence="8"/>
<comment type="similarity">
    <text evidence="2">Belongs to the PEP-utilizing enzyme family.</text>
</comment>
<dbReference type="GO" id="GO:0009401">
    <property type="term" value="P:phosphoenolpyruvate-dependent sugar phosphotransferase system"/>
    <property type="evidence" value="ECO:0007669"/>
    <property type="project" value="InterPro"/>
</dbReference>
<gene>
    <name evidence="8" type="primary">ptsI_2</name>
    <name evidence="8" type="ORF">Pan216_29050</name>
</gene>
<dbReference type="Gene3D" id="3.20.20.60">
    <property type="entry name" value="Phosphoenolpyruvate-binding domains"/>
    <property type="match status" value="1"/>
</dbReference>
<dbReference type="OrthoDB" id="9765468at2"/>
<keyword evidence="6" id="KW-0460">Magnesium</keyword>
<protein>
    <submittedName>
        <fullName evidence="8">Phosphoenolpyruvate-protein phosphotransferase</fullName>
        <ecNumber evidence="8">2.7.3.9</ecNumber>
    </submittedName>
</protein>
<evidence type="ECO:0000259" key="7">
    <source>
        <dbReference type="SMART" id="SM00065"/>
    </source>
</evidence>
<dbReference type="InterPro" id="IPR036618">
    <property type="entry name" value="PtsI_HPr-bd_sf"/>
</dbReference>
<accession>A0A518B4Y6</accession>
<dbReference type="InterPro" id="IPR008731">
    <property type="entry name" value="PTS_EIN"/>
</dbReference>
<dbReference type="RefSeq" id="WP_145258550.1">
    <property type="nucleotide sequence ID" value="NZ_CP036279.1"/>
</dbReference>
<dbReference type="SUPFAM" id="SSF51621">
    <property type="entry name" value="Phosphoenolpyruvate/pyruvate domain"/>
    <property type="match status" value="1"/>
</dbReference>
<dbReference type="SUPFAM" id="SSF55781">
    <property type="entry name" value="GAF domain-like"/>
    <property type="match status" value="1"/>
</dbReference>
<dbReference type="EMBL" id="CP036279">
    <property type="protein sequence ID" value="QDU62039.1"/>
    <property type="molecule type" value="Genomic_DNA"/>
</dbReference>
<dbReference type="KEGG" id="knv:Pan216_29050"/>
<keyword evidence="9" id="KW-1185">Reference proteome</keyword>
<proteinExistence type="inferred from homology"/>
<dbReference type="GO" id="GO:0046872">
    <property type="term" value="F:metal ion binding"/>
    <property type="evidence" value="ECO:0007669"/>
    <property type="project" value="UniProtKB-KW"/>
</dbReference>
<feature type="domain" description="GAF" evidence="7">
    <location>
        <begin position="29"/>
        <end position="176"/>
    </location>
</feature>
<dbReference type="SUPFAM" id="SSF52009">
    <property type="entry name" value="Phosphohistidine domain"/>
    <property type="match status" value="1"/>
</dbReference>
<evidence type="ECO:0000313" key="9">
    <source>
        <dbReference type="Proteomes" id="UP000317093"/>
    </source>
</evidence>
<dbReference type="InterPro" id="IPR040442">
    <property type="entry name" value="Pyrv_kinase-like_dom_sf"/>
</dbReference>
<dbReference type="GO" id="GO:0008965">
    <property type="term" value="F:phosphoenolpyruvate-protein phosphotransferase activity"/>
    <property type="evidence" value="ECO:0007669"/>
    <property type="project" value="UniProtKB-EC"/>
</dbReference>
<dbReference type="Proteomes" id="UP000317093">
    <property type="component" value="Chromosome"/>
</dbReference>
<dbReference type="Gene3D" id="1.10.274.10">
    <property type="entry name" value="PtsI, HPr-binding domain"/>
    <property type="match status" value="1"/>
</dbReference>
<dbReference type="InterPro" id="IPR050499">
    <property type="entry name" value="PEP-utilizing_PTS_enzyme"/>
</dbReference>
<dbReference type="PANTHER" id="PTHR46244">
    <property type="entry name" value="PHOSPHOENOLPYRUVATE-PROTEIN PHOSPHOTRANSFERASE"/>
    <property type="match status" value="1"/>
</dbReference>
<dbReference type="Pfam" id="PF02896">
    <property type="entry name" value="PEP-utilizers_C"/>
    <property type="match status" value="1"/>
</dbReference>
<keyword evidence="8" id="KW-0670">Pyruvate</keyword>
<dbReference type="InterPro" id="IPR015813">
    <property type="entry name" value="Pyrv/PenolPyrv_kinase-like_dom"/>
</dbReference>